<dbReference type="Pfam" id="PF01905">
    <property type="entry name" value="DevR"/>
    <property type="match status" value="1"/>
</dbReference>
<evidence type="ECO:0000313" key="3">
    <source>
        <dbReference type="EMBL" id="VYT65779.1"/>
    </source>
</evidence>
<name>A0A6N2YGD5_9FIRM</name>
<accession>A0A6N2YGD5</accession>
<comment type="function">
    <text evidence="2">CRISPR (clustered regularly interspaced short palindromic repeat) is an adaptive immune system that provides protection against mobile genetic elements (viruses, transposable elements and conjugative plasmids). CRISPR clusters contain spacers, sequences complementary to antecedent mobile elements, and target invading nucleic acids. CRISPR clusters are transcribed and processed into CRISPR RNA (crRNA).</text>
</comment>
<sequence length="302" mass="34109">MKKGLTVSVIFKAQSLNYGEGFGNISELKKVSRGDGNQYTVASRQCIRYDIVRLGAEIFNWNLQVVDKSKGTVQFKDELTIADSQEMDLFGYMKTGKKTDNSKGGSDTRSAVIKLSNAISLEPYRSDMDFLTNKGLADRINEHPNLANVEQHLSYYTYTFTIDLSRVGVDGEIEIENEEKCKRVLEFLEIVKILNRNIRGRQENLSPVFAIGGIYDIANPYFLGRIKLNSSKEGFKIDTKVIDDVLESTFLGNNIKDDTYVGINEGCFVNKNKFEEKLGDRVLGVNSFFDNLIKSVKEYYGV</sequence>
<dbReference type="NCBIfam" id="TIGR02585">
    <property type="entry name" value="cas_Cst2_DevR"/>
    <property type="match status" value="1"/>
</dbReference>
<reference evidence="3" key="1">
    <citation type="submission" date="2019-11" db="EMBL/GenBank/DDBJ databases">
        <authorList>
            <person name="Feng L."/>
        </authorList>
    </citation>
    <scope>NUCLEOTIDE SEQUENCE</scope>
    <source>
        <strain evidence="3">IbartlettiiLFYP30</strain>
    </source>
</reference>
<dbReference type="AlphaFoldDB" id="A0A6N2YGD5"/>
<protein>
    <submittedName>
        <fullName evidence="3">CRISPR-associated protein Cas7/Cst2/DevR</fullName>
    </submittedName>
</protein>
<evidence type="ECO:0000256" key="2">
    <source>
        <dbReference type="ARBA" id="ARBA00025626"/>
    </source>
</evidence>
<dbReference type="GO" id="GO:0051607">
    <property type="term" value="P:defense response to virus"/>
    <property type="evidence" value="ECO:0007669"/>
    <property type="project" value="UniProtKB-KW"/>
</dbReference>
<dbReference type="InterPro" id="IPR010154">
    <property type="entry name" value="CRISPR-assoc_Cas7/Cst2/DevR"/>
</dbReference>
<dbReference type="InterPro" id="IPR013414">
    <property type="entry name" value="Cas7/Cst2/DevR_sub_I-B/Tneap"/>
</dbReference>
<dbReference type="NCBIfam" id="TIGR01875">
    <property type="entry name" value="cas_MJ0381"/>
    <property type="match status" value="1"/>
</dbReference>
<dbReference type="EMBL" id="CACRUE010000005">
    <property type="protein sequence ID" value="VYT65779.1"/>
    <property type="molecule type" value="Genomic_DNA"/>
</dbReference>
<evidence type="ECO:0000256" key="1">
    <source>
        <dbReference type="ARBA" id="ARBA00023118"/>
    </source>
</evidence>
<keyword evidence="1" id="KW-0051">Antiviral defense</keyword>
<gene>
    <name evidence="3" type="primary">devR</name>
    <name evidence="3" type="ORF">IBLFYP30_00841</name>
</gene>
<proteinExistence type="predicted"/>
<organism evidence="3">
    <name type="scientific">Intestinibacter bartlettii</name>
    <dbReference type="NCBI Taxonomy" id="261299"/>
    <lineage>
        <taxon>Bacteria</taxon>
        <taxon>Bacillati</taxon>
        <taxon>Bacillota</taxon>
        <taxon>Clostridia</taxon>
        <taxon>Peptostreptococcales</taxon>
        <taxon>Peptostreptococcaceae</taxon>
        <taxon>Intestinibacter</taxon>
    </lineage>
</organism>
<dbReference type="RefSeq" id="WP_024037006.1">
    <property type="nucleotide sequence ID" value="NZ_CACRUE010000005.1"/>
</dbReference>